<organism evidence="2 3">
    <name type="scientific">Antrodiella citrinella</name>
    <dbReference type="NCBI Taxonomy" id="2447956"/>
    <lineage>
        <taxon>Eukaryota</taxon>
        <taxon>Fungi</taxon>
        <taxon>Dikarya</taxon>
        <taxon>Basidiomycota</taxon>
        <taxon>Agaricomycotina</taxon>
        <taxon>Agaricomycetes</taxon>
        <taxon>Polyporales</taxon>
        <taxon>Steccherinaceae</taxon>
        <taxon>Antrodiella</taxon>
    </lineage>
</organism>
<feature type="region of interest" description="Disordered" evidence="1">
    <location>
        <begin position="666"/>
        <end position="716"/>
    </location>
</feature>
<comment type="caution">
    <text evidence="2">The sequence shown here is derived from an EMBL/GenBank/DDBJ whole genome shotgun (WGS) entry which is preliminary data.</text>
</comment>
<evidence type="ECO:0000313" key="3">
    <source>
        <dbReference type="Proteomes" id="UP000308730"/>
    </source>
</evidence>
<sequence>MVSEESATPPAEASPEHGPLSDGLPASPGDVEMCSPSSSLPPQSPLVPHPQNDEHPTAMPPADADPPAPTKICHTTINGRICAEDGSAIPLDSCPPPFPERKKGDYSPFPNRIAFEAAELLYKRKKMPAGGTNELLNLWTASLVKHRDFGPFKDHKEMCKTIDDIELGDVPWKSFTMEYGGERPVRGEPPRWMTAQYEVWYRDPQEVIRNMLANPDFKDDIDYTPIKEFTSNGQPRRKDFMSGSWAWRQADEIAKDPATHGSTFVPVILGSDKTTVSVATGQHDYWPLYLSIGNVHNHVRRAHRNAVAVIGFLAVPKSKKRYANDAKFRKYRRQLFHSSIAKILDSLKAGLGPYIGDYPEQTLLACVVQNWCPKCTARAGQLDSDPNAILRCTEHTEALTARLGLGELWETWGIVADVVPFTNDFPRADIHELISPDLLHQMVKGTFKDHLVEWVTSYIKLKHTASRANAILDDIDHRRVQVYLAAIVGHVPDDMVRAMRAFLEFCYLARRNVHDGETLTQMEDALKRYHQYRVVFETEGVCPKGFSLPRQHSLMHYVRMIHQFGAPNGLCSSITESRHITAVKKPWRQSSRYKALGQMLLINQRLDKLTAARADFTARGMLQGNCLMEAIQLRMATNEAASSDSDSETHSDDDSGLLEILMPDLGEESDHMPGLTASSNGAAKNTDAPAHSNSSLEHDDEQNEADAADPTADGAIEGPTVEAYVDMSRTPQYGHARTLEGLAEELDCEDFPNLVQRFLQRQLDSARNNESHNEQANHHLGRVDLSPSTRASVYHSAMATFFAPSDPCGVGGMHREYIRATSSWRGGPARYDCVFINIGDGPGMDGLDVVRIKLFFSFKHSNVVYPCALVHWYSRTTDEPNSPTGMWIVEPDLDEDHTPVLTVVHVDAIFRAAHLIGVYPGEEFISEDLTMHESLDHFQQFYVNDLADYHAFEILNPSGVE</sequence>
<proteinExistence type="predicted"/>
<dbReference type="EMBL" id="SGPM01000339">
    <property type="protein sequence ID" value="THH26521.1"/>
    <property type="molecule type" value="Genomic_DNA"/>
</dbReference>
<dbReference type="Pfam" id="PF18759">
    <property type="entry name" value="Plavaka"/>
    <property type="match status" value="2"/>
</dbReference>
<dbReference type="AlphaFoldDB" id="A0A4S4MNA8"/>
<dbReference type="Proteomes" id="UP000308730">
    <property type="component" value="Unassembled WGS sequence"/>
</dbReference>
<dbReference type="InterPro" id="IPR041078">
    <property type="entry name" value="Plavaka"/>
</dbReference>
<name>A0A4S4MNA8_9APHY</name>
<gene>
    <name evidence="2" type="ORF">EUX98_g7665</name>
</gene>
<reference evidence="2 3" key="1">
    <citation type="submission" date="2019-02" db="EMBL/GenBank/DDBJ databases">
        <title>Genome sequencing of the rare red list fungi Antrodiella citrinella (Flaviporus citrinellus).</title>
        <authorList>
            <person name="Buettner E."/>
            <person name="Kellner H."/>
        </authorList>
    </citation>
    <scope>NUCLEOTIDE SEQUENCE [LARGE SCALE GENOMIC DNA]</scope>
    <source>
        <strain evidence="2 3">DSM 108506</strain>
    </source>
</reference>
<keyword evidence="3" id="KW-1185">Reference proteome</keyword>
<protein>
    <submittedName>
        <fullName evidence="2">Uncharacterized protein</fullName>
    </submittedName>
</protein>
<dbReference type="OrthoDB" id="3199698at2759"/>
<feature type="region of interest" description="Disordered" evidence="1">
    <location>
        <begin position="1"/>
        <end position="72"/>
    </location>
</feature>
<accession>A0A4S4MNA8</accession>
<evidence type="ECO:0000313" key="2">
    <source>
        <dbReference type="EMBL" id="THH26521.1"/>
    </source>
</evidence>
<feature type="compositionally biased region" description="Acidic residues" evidence="1">
    <location>
        <begin position="698"/>
        <end position="707"/>
    </location>
</feature>
<evidence type="ECO:0000256" key="1">
    <source>
        <dbReference type="SAM" id="MobiDB-lite"/>
    </source>
</evidence>